<keyword evidence="4 9" id="KW-0547">Nucleotide-binding</keyword>
<keyword evidence="5" id="KW-0418">Kinase</keyword>
<feature type="domain" description="Protein kinase" evidence="11">
    <location>
        <begin position="213"/>
        <end position="486"/>
    </location>
</feature>
<gene>
    <name evidence="12" type="ORF">INT47_007846</name>
</gene>
<dbReference type="AlphaFoldDB" id="A0A8H7V7U5"/>
<evidence type="ECO:0000256" key="2">
    <source>
        <dbReference type="ARBA" id="ARBA00022527"/>
    </source>
</evidence>
<evidence type="ECO:0000256" key="8">
    <source>
        <dbReference type="ARBA" id="ARBA00048679"/>
    </source>
</evidence>
<accession>A0A8H7V7U5</accession>
<evidence type="ECO:0000256" key="3">
    <source>
        <dbReference type="ARBA" id="ARBA00022679"/>
    </source>
</evidence>
<evidence type="ECO:0000256" key="9">
    <source>
        <dbReference type="PROSITE-ProRule" id="PRU10141"/>
    </source>
</evidence>
<comment type="catalytic activity">
    <reaction evidence="8">
        <text>L-seryl-[protein] + ATP = O-phospho-L-seryl-[protein] + ADP + H(+)</text>
        <dbReference type="Rhea" id="RHEA:17989"/>
        <dbReference type="Rhea" id="RHEA-COMP:9863"/>
        <dbReference type="Rhea" id="RHEA-COMP:11604"/>
        <dbReference type="ChEBI" id="CHEBI:15378"/>
        <dbReference type="ChEBI" id="CHEBI:29999"/>
        <dbReference type="ChEBI" id="CHEBI:30616"/>
        <dbReference type="ChEBI" id="CHEBI:83421"/>
        <dbReference type="ChEBI" id="CHEBI:456216"/>
        <dbReference type="EC" id="2.7.11.1"/>
    </reaction>
</comment>
<dbReference type="Pfam" id="PF00069">
    <property type="entry name" value="Pkinase"/>
    <property type="match status" value="1"/>
</dbReference>
<evidence type="ECO:0000259" key="11">
    <source>
        <dbReference type="PROSITE" id="PS50011"/>
    </source>
</evidence>
<protein>
    <recommendedName>
        <fullName evidence="1">non-specific serine/threonine protein kinase</fullName>
        <ecNumber evidence="1">2.7.11.1</ecNumber>
    </recommendedName>
</protein>
<keyword evidence="13" id="KW-1185">Reference proteome</keyword>
<feature type="region of interest" description="Disordered" evidence="10">
    <location>
        <begin position="26"/>
        <end position="58"/>
    </location>
</feature>
<keyword evidence="2" id="KW-0723">Serine/threonine-protein kinase</keyword>
<dbReference type="PANTHER" id="PTHR24361">
    <property type="entry name" value="MITOGEN-ACTIVATED KINASE KINASE KINASE"/>
    <property type="match status" value="1"/>
</dbReference>
<keyword evidence="3" id="KW-0808">Transferase</keyword>
<evidence type="ECO:0000256" key="5">
    <source>
        <dbReference type="ARBA" id="ARBA00022777"/>
    </source>
</evidence>
<evidence type="ECO:0000256" key="4">
    <source>
        <dbReference type="ARBA" id="ARBA00022741"/>
    </source>
</evidence>
<dbReference type="EMBL" id="JAEPRD010000018">
    <property type="protein sequence ID" value="KAG2208747.1"/>
    <property type="molecule type" value="Genomic_DNA"/>
</dbReference>
<dbReference type="GO" id="GO:0005737">
    <property type="term" value="C:cytoplasm"/>
    <property type="evidence" value="ECO:0007669"/>
    <property type="project" value="TreeGrafter"/>
</dbReference>
<dbReference type="OrthoDB" id="28230at2759"/>
<dbReference type="InterPro" id="IPR011009">
    <property type="entry name" value="Kinase-like_dom_sf"/>
</dbReference>
<reference evidence="12" key="1">
    <citation type="submission" date="2020-12" db="EMBL/GenBank/DDBJ databases">
        <title>Metabolic potential, ecology and presence of endohyphal bacteria is reflected in genomic diversity of Mucoromycotina.</title>
        <authorList>
            <person name="Muszewska A."/>
            <person name="Okrasinska A."/>
            <person name="Steczkiewicz K."/>
            <person name="Drgas O."/>
            <person name="Orlowska M."/>
            <person name="Perlinska-Lenart U."/>
            <person name="Aleksandrzak-Piekarczyk T."/>
            <person name="Szatraj K."/>
            <person name="Zielenkiewicz U."/>
            <person name="Pilsyk S."/>
            <person name="Malc E."/>
            <person name="Mieczkowski P."/>
            <person name="Kruszewska J.S."/>
            <person name="Biernat P."/>
            <person name="Pawlowska J."/>
        </authorList>
    </citation>
    <scope>NUCLEOTIDE SEQUENCE</scope>
    <source>
        <strain evidence="12">WA0000017839</strain>
    </source>
</reference>
<dbReference type="GO" id="GO:0005524">
    <property type="term" value="F:ATP binding"/>
    <property type="evidence" value="ECO:0007669"/>
    <property type="project" value="UniProtKB-UniRule"/>
</dbReference>
<dbReference type="GO" id="GO:0004674">
    <property type="term" value="F:protein serine/threonine kinase activity"/>
    <property type="evidence" value="ECO:0007669"/>
    <property type="project" value="UniProtKB-KW"/>
</dbReference>
<feature type="compositionally biased region" description="Polar residues" evidence="10">
    <location>
        <begin position="26"/>
        <end position="40"/>
    </location>
</feature>
<dbReference type="InterPro" id="IPR000719">
    <property type="entry name" value="Prot_kinase_dom"/>
</dbReference>
<sequence length="487" mass="55203">MEYRQIKSESSVGPFEFVQLHFENSDIPNTNFSDVNEPNESGSSSISSYQPMSEDEIPSLKRRLSDATLAASDIRYDLSVEQLEVHHQNGKTRRNKLVFDDEDEGTEIEVENIGDVTIAEDDAIKENDAIEEDDTIDEYTVTEEEYETAGDDSTEEEENKPDCKVEIKKEDNTPLQATCNSLLIKTKETKTIKRPKATKILKHGHQLTAEDLQVLDIVLGEGQMGMVHLANYKNLFVACKSKRVRTKSDTFYLQIESELKFAAELSMCRNINRYIGWIYCKRNRVETDFKGNTKKLYVLQRYVANGDARSYLDKREAAFQPSEALQASVGLFSALTDAHELGIGIVDLKLENFLIDSSGVGWLTDFGSCIEFNNRDIVDLEEEDVAWTVNVSSPEMIKKRQFCKASDVFMATLIVAELLTADLSDDEFNHEILQRKEDGSVDFSSARIHPRFEAFFDLLSMGLSNDPIDRPSADTTLAYLLQMKFVE</sequence>
<dbReference type="PROSITE" id="PS50011">
    <property type="entry name" value="PROTEIN_KINASE_DOM"/>
    <property type="match status" value="1"/>
</dbReference>
<proteinExistence type="predicted"/>
<evidence type="ECO:0000256" key="10">
    <source>
        <dbReference type="SAM" id="MobiDB-lite"/>
    </source>
</evidence>
<dbReference type="EC" id="2.7.11.1" evidence="1"/>
<feature type="binding site" evidence="9">
    <location>
        <position position="240"/>
    </location>
    <ligand>
        <name>ATP</name>
        <dbReference type="ChEBI" id="CHEBI:30616"/>
    </ligand>
</feature>
<dbReference type="SUPFAM" id="SSF56112">
    <property type="entry name" value="Protein kinase-like (PK-like)"/>
    <property type="match status" value="1"/>
</dbReference>
<comment type="caution">
    <text evidence="12">The sequence shown here is derived from an EMBL/GenBank/DDBJ whole genome shotgun (WGS) entry which is preliminary data.</text>
</comment>
<dbReference type="Proteomes" id="UP000603453">
    <property type="component" value="Unassembled WGS sequence"/>
</dbReference>
<dbReference type="InterPro" id="IPR053235">
    <property type="entry name" value="Ser_Thr_kinase"/>
</dbReference>
<evidence type="ECO:0000256" key="1">
    <source>
        <dbReference type="ARBA" id="ARBA00012513"/>
    </source>
</evidence>
<feature type="region of interest" description="Disordered" evidence="10">
    <location>
        <begin position="140"/>
        <end position="160"/>
    </location>
</feature>
<feature type="compositionally biased region" description="Acidic residues" evidence="10">
    <location>
        <begin position="140"/>
        <end position="159"/>
    </location>
</feature>
<evidence type="ECO:0000256" key="6">
    <source>
        <dbReference type="ARBA" id="ARBA00022840"/>
    </source>
</evidence>
<name>A0A8H7V7U5_9FUNG</name>
<dbReference type="SMART" id="SM00220">
    <property type="entry name" value="S_TKc"/>
    <property type="match status" value="1"/>
</dbReference>
<dbReference type="PANTHER" id="PTHR24361:SF433">
    <property type="entry name" value="PROTEIN KINASE DOMAIN-CONTAINING PROTEIN"/>
    <property type="match status" value="1"/>
</dbReference>
<organism evidence="12 13">
    <name type="scientific">Mucor saturninus</name>
    <dbReference type="NCBI Taxonomy" id="64648"/>
    <lineage>
        <taxon>Eukaryota</taxon>
        <taxon>Fungi</taxon>
        <taxon>Fungi incertae sedis</taxon>
        <taxon>Mucoromycota</taxon>
        <taxon>Mucoromycotina</taxon>
        <taxon>Mucoromycetes</taxon>
        <taxon>Mucorales</taxon>
        <taxon>Mucorineae</taxon>
        <taxon>Mucoraceae</taxon>
        <taxon>Mucor</taxon>
    </lineage>
</organism>
<dbReference type="PROSITE" id="PS00107">
    <property type="entry name" value="PROTEIN_KINASE_ATP"/>
    <property type="match status" value="1"/>
</dbReference>
<evidence type="ECO:0000313" key="13">
    <source>
        <dbReference type="Proteomes" id="UP000603453"/>
    </source>
</evidence>
<evidence type="ECO:0000256" key="7">
    <source>
        <dbReference type="ARBA" id="ARBA00047899"/>
    </source>
</evidence>
<comment type="catalytic activity">
    <reaction evidence="7">
        <text>L-threonyl-[protein] + ATP = O-phospho-L-threonyl-[protein] + ADP + H(+)</text>
        <dbReference type="Rhea" id="RHEA:46608"/>
        <dbReference type="Rhea" id="RHEA-COMP:11060"/>
        <dbReference type="Rhea" id="RHEA-COMP:11605"/>
        <dbReference type="ChEBI" id="CHEBI:15378"/>
        <dbReference type="ChEBI" id="CHEBI:30013"/>
        <dbReference type="ChEBI" id="CHEBI:30616"/>
        <dbReference type="ChEBI" id="CHEBI:61977"/>
        <dbReference type="ChEBI" id="CHEBI:456216"/>
        <dbReference type="EC" id="2.7.11.1"/>
    </reaction>
</comment>
<evidence type="ECO:0000313" key="12">
    <source>
        <dbReference type="EMBL" id="KAG2208747.1"/>
    </source>
</evidence>
<dbReference type="InterPro" id="IPR017441">
    <property type="entry name" value="Protein_kinase_ATP_BS"/>
</dbReference>
<keyword evidence="6 9" id="KW-0067">ATP-binding</keyword>
<dbReference type="Gene3D" id="1.10.510.10">
    <property type="entry name" value="Transferase(Phosphotransferase) domain 1"/>
    <property type="match status" value="1"/>
</dbReference>